<dbReference type="EMBL" id="JBBMFS010000004">
    <property type="protein sequence ID" value="MEQ2554633.1"/>
    <property type="molecule type" value="Genomic_DNA"/>
</dbReference>
<dbReference type="EC" id="3.1.-.-" evidence="8"/>
<dbReference type="SUPFAM" id="SSF49363">
    <property type="entry name" value="Purple acid phosphatase, N-terminal domain"/>
    <property type="match status" value="1"/>
</dbReference>
<evidence type="ECO:0000256" key="5">
    <source>
        <dbReference type="SAM" id="SignalP"/>
    </source>
</evidence>
<feature type="domain" description="Purple acid phosphatase N-terminal" evidence="7">
    <location>
        <begin position="93"/>
        <end position="188"/>
    </location>
</feature>
<evidence type="ECO:0000313" key="8">
    <source>
        <dbReference type="EMBL" id="MEQ2554633.1"/>
    </source>
</evidence>
<gene>
    <name evidence="8" type="ORF">WMO37_06305</name>
</gene>
<dbReference type="Gene3D" id="1.20.1270.90">
    <property type="entry name" value="AF1782-like"/>
    <property type="match status" value="1"/>
</dbReference>
<keyword evidence="8" id="KW-0378">Hydrolase</keyword>
<keyword evidence="1 5" id="KW-0732">Signal</keyword>
<feature type="coiled-coil region" evidence="2">
    <location>
        <begin position="539"/>
        <end position="587"/>
    </location>
</feature>
<feature type="region of interest" description="Disordered" evidence="3">
    <location>
        <begin position="606"/>
        <end position="671"/>
    </location>
</feature>
<dbReference type="InterPro" id="IPR039331">
    <property type="entry name" value="PAPs-like"/>
</dbReference>
<protein>
    <submittedName>
        <fullName evidence="8">Metallophosphoesterase family protein</fullName>
        <ecNumber evidence="8">3.1.-.-</ecNumber>
    </submittedName>
</protein>
<keyword evidence="4" id="KW-0812">Transmembrane</keyword>
<dbReference type="InterPro" id="IPR015914">
    <property type="entry name" value="PAPs_N"/>
</dbReference>
<keyword evidence="4" id="KW-0472">Membrane</keyword>
<sequence>MRKTRKLVSAVLAASMVAGIGMGSVETYARSSMRAAWNDASSSKTTGTAVKDACYVEDGSETAEKTAYSNVYADSAEWAAWQEKWKTIRNNYEQIALTPGENATKMNFAWYCVTEEIPKIKLMDSQGRVIQEVQGQQNLANKETITENDNVITLIPNKVTVSGLAENTSYQYQYYLDGAWSDTYTFETKSTENFSVMYVGDPQIGASVGQDDNSKEYHAMNDAYNWNHTLSSALSAHSNVSIILSAGDQINQTSVSKDADKLEQQIEYAGFLSSPLLRSMPVATTIGNHDSKSVNYSNHFNNPNTATSVATTEGKTDAGTDYYFTYGNTLFVSIDTNNYNCATHENVIKEAVEANPDATWRVLMFHQDIYGSGYDHSDSDGIVLRTQLTPIIDKYDFDAVLQGHDHTYSRTYQLSSDGQTHSSYQSAPKTNTDDFSAYLGDNACYNILTNIENKNNVVNPEGTVYFEANSATGSKYYQLIGTQQNYIAARSQSWRPTYSVIDFTETTLTVKTYDAATNTELVADGNIKTSYTIVKSVEKEDLKKEIESAEVKLGEVKAAGTYTEESVQKLSDTIDAAKAIYENAESTTTDVASAVTSLQEAVSALKAVDNGENGNDTDNNISSGDSTSDGNNAGNAGTADDNAGTSGNGQTSGNSTTQTGTATTAKSNVQTGDNAFPTVLWFSLGAASLAGLGYIAVTEKKRKNEN</sequence>
<keyword evidence="9" id="KW-1185">Reference proteome</keyword>
<dbReference type="InterPro" id="IPR029052">
    <property type="entry name" value="Metallo-depent_PP-like"/>
</dbReference>
<dbReference type="InterPro" id="IPR008963">
    <property type="entry name" value="Purple_acid_Pase-like_N"/>
</dbReference>
<evidence type="ECO:0000259" key="6">
    <source>
        <dbReference type="Pfam" id="PF00149"/>
    </source>
</evidence>
<feature type="compositionally biased region" description="Low complexity" evidence="3">
    <location>
        <begin position="610"/>
        <end position="620"/>
    </location>
</feature>
<evidence type="ECO:0000256" key="3">
    <source>
        <dbReference type="SAM" id="MobiDB-lite"/>
    </source>
</evidence>
<dbReference type="Pfam" id="PF16656">
    <property type="entry name" value="Pur_ac_phosph_N"/>
    <property type="match status" value="1"/>
</dbReference>
<dbReference type="Pfam" id="PF00149">
    <property type="entry name" value="Metallophos"/>
    <property type="match status" value="1"/>
</dbReference>
<dbReference type="InterPro" id="IPR004843">
    <property type="entry name" value="Calcineurin-like_PHP"/>
</dbReference>
<accession>A0ABV1H598</accession>
<keyword evidence="4" id="KW-1133">Transmembrane helix</keyword>
<feature type="chain" id="PRO_5046435700" evidence="5">
    <location>
        <begin position="24"/>
        <end position="706"/>
    </location>
</feature>
<evidence type="ECO:0000259" key="7">
    <source>
        <dbReference type="Pfam" id="PF16656"/>
    </source>
</evidence>
<evidence type="ECO:0000256" key="2">
    <source>
        <dbReference type="SAM" id="Coils"/>
    </source>
</evidence>
<keyword evidence="2" id="KW-0175">Coiled coil</keyword>
<dbReference type="SUPFAM" id="SSF56300">
    <property type="entry name" value="Metallo-dependent phosphatases"/>
    <property type="match status" value="1"/>
</dbReference>
<comment type="caution">
    <text evidence="8">The sequence shown here is derived from an EMBL/GenBank/DDBJ whole genome shotgun (WGS) entry which is preliminary data.</text>
</comment>
<dbReference type="GO" id="GO:0016787">
    <property type="term" value="F:hydrolase activity"/>
    <property type="evidence" value="ECO:0007669"/>
    <property type="project" value="UniProtKB-KW"/>
</dbReference>
<dbReference type="Gene3D" id="2.60.40.380">
    <property type="entry name" value="Purple acid phosphatase-like, N-terminal"/>
    <property type="match status" value="1"/>
</dbReference>
<feature type="compositionally biased region" description="Low complexity" evidence="3">
    <location>
        <begin position="629"/>
        <end position="665"/>
    </location>
</feature>
<dbReference type="Proteomes" id="UP001546774">
    <property type="component" value="Unassembled WGS sequence"/>
</dbReference>
<evidence type="ECO:0000256" key="1">
    <source>
        <dbReference type="ARBA" id="ARBA00022729"/>
    </source>
</evidence>
<feature type="signal peptide" evidence="5">
    <location>
        <begin position="1"/>
        <end position="23"/>
    </location>
</feature>
<feature type="transmembrane region" description="Helical" evidence="4">
    <location>
        <begin position="679"/>
        <end position="697"/>
    </location>
</feature>
<organism evidence="8 9">
    <name type="scientific">Lachnospira intestinalis</name>
    <dbReference type="NCBI Taxonomy" id="3133158"/>
    <lineage>
        <taxon>Bacteria</taxon>
        <taxon>Bacillati</taxon>
        <taxon>Bacillota</taxon>
        <taxon>Clostridia</taxon>
        <taxon>Lachnospirales</taxon>
        <taxon>Lachnospiraceae</taxon>
        <taxon>Lachnospira</taxon>
    </lineage>
</organism>
<dbReference type="PANTHER" id="PTHR22953">
    <property type="entry name" value="ACID PHOSPHATASE RELATED"/>
    <property type="match status" value="1"/>
</dbReference>
<dbReference type="Gene3D" id="3.60.21.10">
    <property type="match status" value="1"/>
</dbReference>
<evidence type="ECO:0000313" key="9">
    <source>
        <dbReference type="Proteomes" id="UP001546774"/>
    </source>
</evidence>
<reference evidence="8" key="1">
    <citation type="submission" date="2024-03" db="EMBL/GenBank/DDBJ databases">
        <title>Human intestinal bacterial collection.</title>
        <authorList>
            <person name="Pauvert C."/>
            <person name="Hitch T.C.A."/>
            <person name="Clavel T."/>
        </authorList>
    </citation>
    <scope>NUCLEOTIDE SEQUENCE [LARGE SCALE GENOMIC DNA]</scope>
    <source>
        <strain evidence="8">CLA-AA-H89B</strain>
    </source>
</reference>
<evidence type="ECO:0000256" key="4">
    <source>
        <dbReference type="SAM" id="Phobius"/>
    </source>
</evidence>
<dbReference type="PANTHER" id="PTHR22953:SF153">
    <property type="entry name" value="PURPLE ACID PHOSPHATASE"/>
    <property type="match status" value="1"/>
</dbReference>
<feature type="domain" description="Calcineurin-like phosphoesterase" evidence="6">
    <location>
        <begin position="198"/>
        <end position="408"/>
    </location>
</feature>
<proteinExistence type="predicted"/>
<name>A0ABV1H598_9FIRM</name>